<feature type="region of interest" description="Disordered" evidence="1">
    <location>
        <begin position="129"/>
        <end position="156"/>
    </location>
</feature>
<organism evidence="2 3">
    <name type="scientific">Varanus komodoensis</name>
    <name type="common">Komodo dragon</name>
    <dbReference type="NCBI Taxonomy" id="61221"/>
    <lineage>
        <taxon>Eukaryota</taxon>
        <taxon>Metazoa</taxon>
        <taxon>Chordata</taxon>
        <taxon>Craniata</taxon>
        <taxon>Vertebrata</taxon>
        <taxon>Euteleostomi</taxon>
        <taxon>Lepidosauria</taxon>
        <taxon>Squamata</taxon>
        <taxon>Bifurcata</taxon>
        <taxon>Unidentata</taxon>
        <taxon>Episquamata</taxon>
        <taxon>Toxicofera</taxon>
        <taxon>Anguimorpha</taxon>
        <taxon>Paleoanguimorpha</taxon>
        <taxon>Varanoidea</taxon>
        <taxon>Varanidae</taxon>
        <taxon>Varanus</taxon>
    </lineage>
</organism>
<evidence type="ECO:0000256" key="1">
    <source>
        <dbReference type="SAM" id="MobiDB-lite"/>
    </source>
</evidence>
<accession>A0A8D2L760</accession>
<protein>
    <submittedName>
        <fullName evidence="2">Uncharacterized protein</fullName>
    </submittedName>
</protein>
<dbReference type="Proteomes" id="UP000694545">
    <property type="component" value="Unplaced"/>
</dbReference>
<reference evidence="2" key="1">
    <citation type="submission" date="2025-08" db="UniProtKB">
        <authorList>
            <consortium name="Ensembl"/>
        </authorList>
    </citation>
    <scope>IDENTIFICATION</scope>
</reference>
<proteinExistence type="predicted"/>
<dbReference type="Ensembl" id="ENSVKKT00000017975.1">
    <property type="protein sequence ID" value="ENSVKKP00000017539.1"/>
    <property type="gene ID" value="ENSVKKG00000011999.1"/>
</dbReference>
<evidence type="ECO:0000313" key="3">
    <source>
        <dbReference type="Proteomes" id="UP000694545"/>
    </source>
</evidence>
<keyword evidence="3" id="KW-1185">Reference proteome</keyword>
<feature type="compositionally biased region" description="Basic residues" evidence="1">
    <location>
        <begin position="129"/>
        <end position="142"/>
    </location>
</feature>
<sequence length="156" mass="16987">REANPAGPVRACAPCALFLSPPSCERPVCFRLPPLRPSPRSHSPPALVVPTRADPGSTSLVVAVTGSPGRLGPGRCIRPGRSRWEIRPPEGTGEECGFRNRGRPGRALPTLRPPPFRCRVPQLLTQAGRRHVWGMKPRRAPRTRPAPCLSPGWRPP</sequence>
<evidence type="ECO:0000313" key="2">
    <source>
        <dbReference type="Ensembl" id="ENSVKKP00000017539.1"/>
    </source>
</evidence>
<feature type="region of interest" description="Disordered" evidence="1">
    <location>
        <begin position="63"/>
        <end position="117"/>
    </location>
</feature>
<dbReference type="AlphaFoldDB" id="A0A8D2L760"/>
<reference evidence="2" key="2">
    <citation type="submission" date="2025-09" db="UniProtKB">
        <authorList>
            <consortium name="Ensembl"/>
        </authorList>
    </citation>
    <scope>IDENTIFICATION</scope>
</reference>
<name>A0A8D2L760_VARKO</name>